<keyword evidence="4" id="KW-1185">Reference proteome</keyword>
<feature type="region of interest" description="Disordered" evidence="1">
    <location>
        <begin position="1"/>
        <end position="55"/>
    </location>
</feature>
<dbReference type="PANTHER" id="PTHR13155:SF1">
    <property type="entry name" value="A-KINASE ANCHOR PROTEIN 10, MITOCHONDRIAL"/>
    <property type="match status" value="1"/>
</dbReference>
<reference evidence="3" key="1">
    <citation type="submission" date="2021-04" db="EMBL/GenBank/DDBJ databases">
        <authorList>
            <person name="Chebbi M.A.C M."/>
        </authorList>
    </citation>
    <scope>NUCLEOTIDE SEQUENCE</scope>
</reference>
<dbReference type="InterPro" id="IPR037719">
    <property type="entry name" value="AKAP10_AKB_dom"/>
</dbReference>
<evidence type="ECO:0000313" key="4">
    <source>
        <dbReference type="Proteomes" id="UP000786811"/>
    </source>
</evidence>
<gene>
    <name evidence="3" type="ORF">HICCMSTLAB_LOCUS5428</name>
</gene>
<dbReference type="InterPro" id="IPR052246">
    <property type="entry name" value="Cell_Polariz_PKAAnc"/>
</dbReference>
<dbReference type="OrthoDB" id="5584247at2759"/>
<organism evidence="3 4">
    <name type="scientific">Cotesia congregata</name>
    <name type="common">Parasitoid wasp</name>
    <name type="synonym">Apanteles congregatus</name>
    <dbReference type="NCBI Taxonomy" id="51543"/>
    <lineage>
        <taxon>Eukaryota</taxon>
        <taxon>Metazoa</taxon>
        <taxon>Ecdysozoa</taxon>
        <taxon>Arthropoda</taxon>
        <taxon>Hexapoda</taxon>
        <taxon>Insecta</taxon>
        <taxon>Pterygota</taxon>
        <taxon>Neoptera</taxon>
        <taxon>Endopterygota</taxon>
        <taxon>Hymenoptera</taxon>
        <taxon>Apocrita</taxon>
        <taxon>Ichneumonoidea</taxon>
        <taxon>Braconidae</taxon>
        <taxon>Microgastrinae</taxon>
        <taxon>Cotesia</taxon>
    </lineage>
</organism>
<dbReference type="PROSITE" id="PS50132">
    <property type="entry name" value="RGS"/>
    <property type="match status" value="2"/>
</dbReference>
<dbReference type="AlphaFoldDB" id="A0A8J2MKJ8"/>
<dbReference type="Proteomes" id="UP000786811">
    <property type="component" value="Unassembled WGS sequence"/>
</dbReference>
<dbReference type="PANTHER" id="PTHR13155">
    <property type="entry name" value="A-KINASE ANCHOR PROTEINS"/>
    <property type="match status" value="1"/>
</dbReference>
<dbReference type="CDD" id="cd12804">
    <property type="entry name" value="AKAP10_AKB"/>
    <property type="match status" value="1"/>
</dbReference>
<feature type="region of interest" description="Disordered" evidence="1">
    <location>
        <begin position="462"/>
        <end position="482"/>
    </location>
</feature>
<dbReference type="SMART" id="SM00315">
    <property type="entry name" value="RGS"/>
    <property type="match status" value="2"/>
</dbReference>
<dbReference type="SUPFAM" id="SSF48097">
    <property type="entry name" value="Regulator of G-protein signaling, RGS"/>
    <property type="match status" value="2"/>
</dbReference>
<dbReference type="EMBL" id="CAJNRD030001119">
    <property type="protein sequence ID" value="CAG5089920.1"/>
    <property type="molecule type" value="Genomic_DNA"/>
</dbReference>
<proteinExistence type="predicted"/>
<evidence type="ECO:0000259" key="2">
    <source>
        <dbReference type="PROSITE" id="PS50132"/>
    </source>
</evidence>
<dbReference type="FunFam" id="1.10.167.10:FF:000005">
    <property type="entry name" value="Putative A-kinase anchor protein 10 mitochondrial"/>
    <property type="match status" value="1"/>
</dbReference>
<feature type="compositionally biased region" description="Low complexity" evidence="1">
    <location>
        <begin position="15"/>
        <end position="55"/>
    </location>
</feature>
<dbReference type="GO" id="GO:0005886">
    <property type="term" value="C:plasma membrane"/>
    <property type="evidence" value="ECO:0007669"/>
    <property type="project" value="TreeGrafter"/>
</dbReference>
<comment type="caution">
    <text evidence="3">The sequence shown here is derived from an EMBL/GenBank/DDBJ whole genome shotgun (WGS) entry which is preliminary data.</text>
</comment>
<dbReference type="GO" id="GO:0005739">
    <property type="term" value="C:mitochondrion"/>
    <property type="evidence" value="ECO:0007669"/>
    <property type="project" value="TreeGrafter"/>
</dbReference>
<dbReference type="Pfam" id="PF00615">
    <property type="entry name" value="RGS"/>
    <property type="match status" value="1"/>
</dbReference>
<feature type="domain" description="RGS" evidence="2">
    <location>
        <begin position="95"/>
        <end position="281"/>
    </location>
</feature>
<dbReference type="InterPro" id="IPR016137">
    <property type="entry name" value="RGS"/>
</dbReference>
<feature type="domain" description="RGS" evidence="2">
    <location>
        <begin position="295"/>
        <end position="422"/>
    </location>
</feature>
<sequence>MLQFFKKTGRDKFKSQSSPAKSTSSEKSFVDGSTLTRGSTLSTSTSSSSIGATSSILSRPLASRSLEEEEADDDEEIRDSLKIEISSARSRLSKTLSEILDDKDALGYFMQFMESRGKLALIKFWMEVEFVRETADENIIVNIINSNDNLTADDNDNCLKAGCNGDNNEDCKNKDNNDFENNQRPKTRLLLDNSMNCKSHDGDSEEMSSVFQDALKIYNRYIVKDNLRLGELTVEFKAQIEAAASNLNAVMLINGLLLAQKIVYKVLEDEYINDFLRSEFHCKHQIDVLTSGDVKLADILFNETALFYFMEFMEVENKRELLDFWMSAVNYKQNLLAKTTSDPTEAQADALVIYEKYFSLQATMPLGFTDKIRFEIEQNICREGDDGPQPDCFDKPSIIVYNFLTKHYLPAFLSSQLYYKYLSELISAIQSGACASHSHQRLKRAESDCSSEISIFSLGMHDTSQMSNNEDDNRSSRDNKINGSLNIDTRQLYDPDSLWKRHKYSLSVGYVDSMGRFVTEIERDPHRKYESRLSRAVKRLIHMEEDKAKEELAWKIAEMIVREITSLTLGVPELPS</sequence>
<evidence type="ECO:0000256" key="1">
    <source>
        <dbReference type="SAM" id="MobiDB-lite"/>
    </source>
</evidence>
<dbReference type="InterPro" id="IPR044926">
    <property type="entry name" value="RGS_subdomain_2"/>
</dbReference>
<name>A0A8J2MKJ8_COTCN</name>
<accession>A0A8J2MKJ8</accession>
<protein>
    <submittedName>
        <fullName evidence="3">Mitochondrial (Mus musculus)</fullName>
    </submittedName>
</protein>
<dbReference type="Gene3D" id="1.10.167.10">
    <property type="entry name" value="Regulator of G-protein Signalling 4, domain 2"/>
    <property type="match status" value="2"/>
</dbReference>
<dbReference type="InterPro" id="IPR036305">
    <property type="entry name" value="RGS_sf"/>
</dbReference>
<dbReference type="CDD" id="cd08721">
    <property type="entry name" value="RGS_AKAP2_2"/>
    <property type="match status" value="1"/>
</dbReference>
<feature type="compositionally biased region" description="Basic and acidic residues" evidence="1">
    <location>
        <begin position="471"/>
        <end position="480"/>
    </location>
</feature>
<evidence type="ECO:0000313" key="3">
    <source>
        <dbReference type="EMBL" id="CAG5089920.1"/>
    </source>
</evidence>
<dbReference type="GO" id="GO:0008104">
    <property type="term" value="P:intracellular protein localization"/>
    <property type="evidence" value="ECO:0007669"/>
    <property type="project" value="TreeGrafter"/>
</dbReference>
<dbReference type="GO" id="GO:0051018">
    <property type="term" value="F:protein kinase A binding"/>
    <property type="evidence" value="ECO:0007669"/>
    <property type="project" value="InterPro"/>
</dbReference>